<dbReference type="SUPFAM" id="SSF51215">
    <property type="entry name" value="Regulatory protein AraC"/>
    <property type="match status" value="1"/>
</dbReference>
<evidence type="ECO:0000259" key="4">
    <source>
        <dbReference type="PROSITE" id="PS01124"/>
    </source>
</evidence>
<evidence type="ECO:0000256" key="2">
    <source>
        <dbReference type="ARBA" id="ARBA00023125"/>
    </source>
</evidence>
<dbReference type="InterPro" id="IPR003313">
    <property type="entry name" value="AraC-bd"/>
</dbReference>
<keyword evidence="3" id="KW-0804">Transcription</keyword>
<dbReference type="PANTHER" id="PTHR43280">
    <property type="entry name" value="ARAC-FAMILY TRANSCRIPTIONAL REGULATOR"/>
    <property type="match status" value="1"/>
</dbReference>
<keyword evidence="1" id="KW-0805">Transcription regulation</keyword>
<evidence type="ECO:0000256" key="3">
    <source>
        <dbReference type="ARBA" id="ARBA00023163"/>
    </source>
</evidence>
<keyword evidence="6" id="KW-1185">Reference proteome</keyword>
<organism evidence="5 6">
    <name type="scientific">Paenibacillus spongiae</name>
    <dbReference type="NCBI Taxonomy" id="2909671"/>
    <lineage>
        <taxon>Bacteria</taxon>
        <taxon>Bacillati</taxon>
        <taxon>Bacillota</taxon>
        <taxon>Bacilli</taxon>
        <taxon>Bacillales</taxon>
        <taxon>Paenibacillaceae</taxon>
        <taxon>Paenibacillus</taxon>
    </lineage>
</organism>
<dbReference type="PANTHER" id="PTHR43280:SF28">
    <property type="entry name" value="HTH-TYPE TRANSCRIPTIONAL ACTIVATOR RHAS"/>
    <property type="match status" value="1"/>
</dbReference>
<dbReference type="Gene3D" id="1.10.10.60">
    <property type="entry name" value="Homeodomain-like"/>
    <property type="match status" value="2"/>
</dbReference>
<keyword evidence="2" id="KW-0238">DNA-binding</keyword>
<dbReference type="InterPro" id="IPR020449">
    <property type="entry name" value="Tscrpt_reg_AraC-type_HTH"/>
</dbReference>
<dbReference type="RefSeq" id="WP_258387895.1">
    <property type="nucleotide sequence ID" value="NZ_CP091430.1"/>
</dbReference>
<dbReference type="SMART" id="SM00342">
    <property type="entry name" value="HTH_ARAC"/>
    <property type="match status" value="1"/>
</dbReference>
<dbReference type="InterPro" id="IPR009057">
    <property type="entry name" value="Homeodomain-like_sf"/>
</dbReference>
<gene>
    <name evidence="5" type="ORF">L1F29_08455</name>
</gene>
<sequence length="265" mass="31125">MSCKLYKIDETFGSIELPHAHDYVQIWYVSKGTFKHIIQGREYTMMKGSMFVVPPYAVHSFEFDTDKLEIYGCEFQPEFIDYPFRISQLNEIPKLPLSGANVHRIQTLFQDMVEEYEGFKDYYEFVLKGSLLKLLSYIIRETGQNNASLQEDKSGKYWPNINRAVEYIQKHYDEEIRLEHICKYSKISKTYFCHLFKSFTGKTFNDYLNDVRINKSTEFLLRSDLTVTDVCYGVGFNDLTYFSKTFKKYTGVSPSIYKKNAQSTG</sequence>
<dbReference type="Proteomes" id="UP001057877">
    <property type="component" value="Chromosome"/>
</dbReference>
<evidence type="ECO:0000313" key="5">
    <source>
        <dbReference type="EMBL" id="UVI31831.1"/>
    </source>
</evidence>
<dbReference type="EMBL" id="CP091430">
    <property type="protein sequence ID" value="UVI31831.1"/>
    <property type="molecule type" value="Genomic_DNA"/>
</dbReference>
<dbReference type="PRINTS" id="PR00032">
    <property type="entry name" value="HTHARAC"/>
</dbReference>
<accession>A0ABY5SD29</accession>
<name>A0ABY5SD29_9BACL</name>
<evidence type="ECO:0000313" key="6">
    <source>
        <dbReference type="Proteomes" id="UP001057877"/>
    </source>
</evidence>
<dbReference type="SUPFAM" id="SSF46689">
    <property type="entry name" value="Homeodomain-like"/>
    <property type="match status" value="2"/>
</dbReference>
<dbReference type="InterPro" id="IPR018060">
    <property type="entry name" value="HTH_AraC"/>
</dbReference>
<dbReference type="Gene3D" id="2.60.120.10">
    <property type="entry name" value="Jelly Rolls"/>
    <property type="match status" value="1"/>
</dbReference>
<evidence type="ECO:0000256" key="1">
    <source>
        <dbReference type="ARBA" id="ARBA00023015"/>
    </source>
</evidence>
<dbReference type="InterPro" id="IPR037923">
    <property type="entry name" value="HTH-like"/>
</dbReference>
<dbReference type="Pfam" id="PF02311">
    <property type="entry name" value="AraC_binding"/>
    <property type="match status" value="1"/>
</dbReference>
<protein>
    <submittedName>
        <fullName evidence="5">AraC family transcriptional regulator</fullName>
    </submittedName>
</protein>
<reference evidence="5" key="1">
    <citation type="submission" date="2022-01" db="EMBL/GenBank/DDBJ databases">
        <title>Paenibacillus spongiae sp. nov., isolated from marine sponge.</title>
        <authorList>
            <person name="Li Z."/>
            <person name="Zhang M."/>
        </authorList>
    </citation>
    <scope>NUCLEOTIDE SEQUENCE</scope>
    <source>
        <strain evidence="5">PHS-Z3</strain>
    </source>
</reference>
<dbReference type="PROSITE" id="PS01124">
    <property type="entry name" value="HTH_ARAC_FAMILY_2"/>
    <property type="match status" value="1"/>
</dbReference>
<proteinExistence type="predicted"/>
<dbReference type="PROSITE" id="PS00041">
    <property type="entry name" value="HTH_ARAC_FAMILY_1"/>
    <property type="match status" value="1"/>
</dbReference>
<feature type="domain" description="HTH araC/xylS-type" evidence="4">
    <location>
        <begin position="162"/>
        <end position="260"/>
    </location>
</feature>
<dbReference type="InterPro" id="IPR018062">
    <property type="entry name" value="HTH_AraC-typ_CS"/>
</dbReference>
<dbReference type="InterPro" id="IPR014710">
    <property type="entry name" value="RmlC-like_jellyroll"/>
</dbReference>
<dbReference type="Pfam" id="PF12833">
    <property type="entry name" value="HTH_18"/>
    <property type="match status" value="1"/>
</dbReference>